<accession>A0ABN7WBX9</accession>
<dbReference type="EMBL" id="CAJVQB010038707">
    <property type="protein sequence ID" value="CAG8826548.1"/>
    <property type="molecule type" value="Genomic_DNA"/>
</dbReference>
<keyword evidence="2" id="KW-1185">Reference proteome</keyword>
<evidence type="ECO:0000313" key="1">
    <source>
        <dbReference type="EMBL" id="CAG8826548.1"/>
    </source>
</evidence>
<protein>
    <submittedName>
        <fullName evidence="1">15773_t:CDS:1</fullName>
    </submittedName>
</protein>
<dbReference type="Proteomes" id="UP000789901">
    <property type="component" value="Unassembled WGS sequence"/>
</dbReference>
<proteinExistence type="predicted"/>
<reference evidence="1 2" key="1">
    <citation type="submission" date="2021-06" db="EMBL/GenBank/DDBJ databases">
        <authorList>
            <person name="Kallberg Y."/>
            <person name="Tangrot J."/>
            <person name="Rosling A."/>
        </authorList>
    </citation>
    <scope>NUCLEOTIDE SEQUENCE [LARGE SCALE GENOMIC DNA]</scope>
    <source>
        <strain evidence="1 2">120-4 pot B 10/14</strain>
    </source>
</reference>
<comment type="caution">
    <text evidence="1">The sequence shown here is derived from an EMBL/GenBank/DDBJ whole genome shotgun (WGS) entry which is preliminary data.</text>
</comment>
<feature type="non-terminal residue" evidence="1">
    <location>
        <position position="1"/>
    </location>
</feature>
<gene>
    <name evidence="1" type="ORF">GMARGA_LOCUS29159</name>
</gene>
<sequence>IMINQYVLLNISLLGDEPSIYDLPITPTFEVFTAPIQDPIVIENGQKIFKLKRDVYNGITTN</sequence>
<name>A0ABN7WBX9_GIGMA</name>
<evidence type="ECO:0000313" key="2">
    <source>
        <dbReference type="Proteomes" id="UP000789901"/>
    </source>
</evidence>
<organism evidence="1 2">
    <name type="scientific">Gigaspora margarita</name>
    <dbReference type="NCBI Taxonomy" id="4874"/>
    <lineage>
        <taxon>Eukaryota</taxon>
        <taxon>Fungi</taxon>
        <taxon>Fungi incertae sedis</taxon>
        <taxon>Mucoromycota</taxon>
        <taxon>Glomeromycotina</taxon>
        <taxon>Glomeromycetes</taxon>
        <taxon>Diversisporales</taxon>
        <taxon>Gigasporaceae</taxon>
        <taxon>Gigaspora</taxon>
    </lineage>
</organism>